<evidence type="ECO:0000313" key="1">
    <source>
        <dbReference type="EMBL" id="AGS81952.1"/>
    </source>
</evidence>
<sequence>MEATLDVQNIAYCTLDIEGSRVPPTMNFVDTIFIQDGFAIPIPVLQMILNDQRGTLSEDMNLQDGTLVTIKLAKTREKTVTRKFRVFSFKKETTAAGPKLVVTCILDAPKWTAGVFTESFRGTSSSVMGQLAARAGLKYDGPTSTDDVMTWLNVNKTRSAFSEDVAMRGYGSNQTCMARLVTMDYELKYKDLFDVLKKEPKWSMLQNTSEEAAKATPVVIRETQDASSAGFGTHMMNYGQKQYEHSLNNSGQLNTLTLDAPLLGSALPVNEDVRGQVAERGAKVNYTGFDTGTEPAPASNLHQYYEKALYQNARYLALFSERINLLSDEYTEVTTFDCCEYQHADQDNQEFKPSKALGGKWLIGGKTMWIKAGHKYSEIYYLYRPAVMETGESSAAGAEKSSSQQNAKANNGPINLAEEQVAQAETTVATPPAVSTATPKAVPAAQGASNTLNALKEFGNKNPIVPVNPIDRSGVPSNLFATQDKLRNSVAQFAQSQGPLRNQLVNSNGTGTLDGYMTLKKYAADFIKGIAGNQNDPVAIARQIERYRNNPEYLKNTAINRVTNIGSDITGVRMHNIVSAASGRRVNAGAIVGDVLNGGLWADDLRAAGISPSTVTVPLPIQLEVIENPLLKAGGSFLYSATGMGYDGRNILIHPYQTARNIERWSRETDPAKLLVEQGARAYINTFGHVSPTEAATQVSDLGKLAAEVGLMYGRNELLVDSGLTDRAQADLARDIAFTFGDPTITPVVDSVERIVDYGEYHDVTTSKDLVTWATYYSMGAKLATAVDKWNFPFQFPGEPIAAGDVTNGNATEFNESTQKWMQS</sequence>
<dbReference type="RefSeq" id="YP_008433399.1">
    <property type="nucleotide sequence ID" value="NC_022096.1"/>
</dbReference>
<dbReference type="GeneID" id="16574754"/>
<protein>
    <submittedName>
        <fullName evidence="1">Uncharacterized protein</fullName>
    </submittedName>
</protein>
<name>S5VV38_9CAUD</name>
<dbReference type="OrthoDB" id="30604at10239"/>
<dbReference type="KEGG" id="vg:16574754"/>
<dbReference type="Proteomes" id="UP000015545">
    <property type="component" value="Segment"/>
</dbReference>
<dbReference type="EMBL" id="KF147891">
    <property type="protein sequence ID" value="AGS81952.1"/>
    <property type="molecule type" value="Genomic_DNA"/>
</dbReference>
<reference evidence="1 2" key="1">
    <citation type="journal article" date="2014" name="Genome Announc.">
        <title>Complete Genome Sequence of the Novel Giant Pseudomonas Phage PaBG.</title>
        <authorList>
            <person name="Sykilinda N.N."/>
            <person name="Bondar A.A."/>
            <person name="Gorshkova A.S."/>
            <person name="Kurochkina L.P."/>
            <person name="Kulikov E.E."/>
            <person name="Shneider M.M."/>
            <person name="Kadykov V.A."/>
            <person name="Solovjeva N.V."/>
            <person name="Kabilov M.R."/>
            <person name="Mesyanzhinov V.V."/>
            <person name="Vlassov V.V."/>
            <person name="Drukker V.V."/>
            <person name="Miroshnikov K.A."/>
        </authorList>
    </citation>
    <scope>NUCLEOTIDE SEQUENCE [LARGE SCALE GENOMIC DNA]</scope>
</reference>
<organism evidence="1 2">
    <name type="scientific">Pseudomonas phage PaBG</name>
    <dbReference type="NCBI Taxonomy" id="1335230"/>
    <lineage>
        <taxon>Viruses</taxon>
        <taxon>Duplodnaviria</taxon>
        <taxon>Heunggongvirae</taxon>
        <taxon>Uroviricota</taxon>
        <taxon>Caudoviricetes</taxon>
        <taxon>Baikalvirus</taxon>
        <taxon>Baikalvirus PaBG</taxon>
    </lineage>
</organism>
<gene>
    <name evidence="1" type="ORF">PaBG_00068</name>
</gene>
<accession>S5VV38</accession>
<proteinExistence type="predicted"/>
<evidence type="ECO:0000313" key="2">
    <source>
        <dbReference type="Proteomes" id="UP000015545"/>
    </source>
</evidence>
<keyword evidence="2" id="KW-1185">Reference proteome</keyword>